<evidence type="ECO:0000256" key="1">
    <source>
        <dbReference type="ARBA" id="ARBA00022441"/>
    </source>
</evidence>
<dbReference type="InterPro" id="IPR011705">
    <property type="entry name" value="BACK"/>
</dbReference>
<evidence type="ECO:0000313" key="5">
    <source>
        <dbReference type="EMBL" id="VVC28943.1"/>
    </source>
</evidence>
<dbReference type="EMBL" id="CABPRJ010000486">
    <property type="protein sequence ID" value="VVC28943.1"/>
    <property type="molecule type" value="Genomic_DNA"/>
</dbReference>
<name>A0A5E4MDM7_9HEMI</name>
<dbReference type="Gene3D" id="1.25.40.420">
    <property type="match status" value="1"/>
</dbReference>
<organism evidence="5 6">
    <name type="scientific">Cinara cedri</name>
    <dbReference type="NCBI Taxonomy" id="506608"/>
    <lineage>
        <taxon>Eukaryota</taxon>
        <taxon>Metazoa</taxon>
        <taxon>Ecdysozoa</taxon>
        <taxon>Arthropoda</taxon>
        <taxon>Hexapoda</taxon>
        <taxon>Insecta</taxon>
        <taxon>Pterygota</taxon>
        <taxon>Neoptera</taxon>
        <taxon>Paraneoptera</taxon>
        <taxon>Hemiptera</taxon>
        <taxon>Sternorrhyncha</taxon>
        <taxon>Aphidomorpha</taxon>
        <taxon>Aphidoidea</taxon>
        <taxon>Aphididae</taxon>
        <taxon>Lachninae</taxon>
        <taxon>Cinara</taxon>
    </lineage>
</organism>
<evidence type="ECO:0000259" key="4">
    <source>
        <dbReference type="PROSITE" id="PS50097"/>
    </source>
</evidence>
<accession>A0A5E4MDM7</accession>
<dbReference type="SMART" id="SM00875">
    <property type="entry name" value="BACK"/>
    <property type="match status" value="1"/>
</dbReference>
<keyword evidence="3" id="KW-0009">Actin-binding</keyword>
<dbReference type="SMART" id="SM00612">
    <property type="entry name" value="Kelch"/>
    <property type="match status" value="2"/>
</dbReference>
<dbReference type="Gene3D" id="3.30.710.10">
    <property type="entry name" value="Potassium Channel Kv1.1, Chain A"/>
    <property type="match status" value="1"/>
</dbReference>
<evidence type="ECO:0000256" key="3">
    <source>
        <dbReference type="ARBA" id="ARBA00023203"/>
    </source>
</evidence>
<dbReference type="AlphaFoldDB" id="A0A5E4MDM7"/>
<dbReference type="Pfam" id="PF01344">
    <property type="entry name" value="Kelch_1"/>
    <property type="match status" value="1"/>
</dbReference>
<dbReference type="InterPro" id="IPR015915">
    <property type="entry name" value="Kelch-typ_b-propeller"/>
</dbReference>
<evidence type="ECO:0000313" key="6">
    <source>
        <dbReference type="Proteomes" id="UP000325440"/>
    </source>
</evidence>
<keyword evidence="1" id="KW-0880">Kelch repeat</keyword>
<keyword evidence="2" id="KW-0677">Repeat</keyword>
<dbReference type="OrthoDB" id="6620694at2759"/>
<gene>
    <name evidence="5" type="ORF">CINCED_3A021185</name>
</gene>
<dbReference type="Gene3D" id="2.120.10.80">
    <property type="entry name" value="Kelch-type beta propeller"/>
    <property type="match status" value="1"/>
</dbReference>
<dbReference type="InterPro" id="IPR000210">
    <property type="entry name" value="BTB/POZ_dom"/>
</dbReference>
<dbReference type="PANTHER" id="PTHR24412">
    <property type="entry name" value="KELCH PROTEIN"/>
    <property type="match status" value="1"/>
</dbReference>
<dbReference type="FunFam" id="1.25.40.420:FF:000001">
    <property type="entry name" value="Kelch-like family member 12"/>
    <property type="match status" value="1"/>
</dbReference>
<dbReference type="InterPro" id="IPR006652">
    <property type="entry name" value="Kelch_1"/>
</dbReference>
<sequence length="320" mass="36687">MESNEQISYTRNTDKVFEVFQSLRNDDFLCDVILKADNGYTVNAHKVVLAAACPYFLAMFSHFKEREKKHIIIKELDPTALKILINYMYTGQILVTEENVQILLAGSTLLQLHSIQEVCCDLLKRILHPTNCSDIWTLADLYSCQEFLPICESYIKQHFSEVVKSDEFLSLSFDQFFKLISSDELTILSEEIVLKCVVKWVNHLPSSRKDVLPKLIAQIRFLLMSKEFGGRDESEFHKSVEAYCPSTGVWTFIADMHIRRANPSVFSLNGLLLVMGGYNDETSNEEFLEIYNPKTNTWKINNEPAVNNAYRLVGIACIIT</sequence>
<dbReference type="SUPFAM" id="SSF54695">
    <property type="entry name" value="POZ domain"/>
    <property type="match status" value="1"/>
</dbReference>
<feature type="domain" description="BTB" evidence="4">
    <location>
        <begin position="30"/>
        <end position="97"/>
    </location>
</feature>
<protein>
    <submittedName>
        <fullName evidence="5">BTB/POZ domain,SKP1/BTB/POZ domain,Kelch repeat type 1,Galactose oxidase, beta-propeller,BTB/Kelch</fullName>
    </submittedName>
</protein>
<dbReference type="InterPro" id="IPR011333">
    <property type="entry name" value="SKP1/BTB/POZ_sf"/>
</dbReference>
<dbReference type="PANTHER" id="PTHR24412:SF466">
    <property type="entry name" value="RING CANAL KELCH PROTEIN"/>
    <property type="match status" value="1"/>
</dbReference>
<dbReference type="SMART" id="SM00225">
    <property type="entry name" value="BTB"/>
    <property type="match status" value="1"/>
</dbReference>
<evidence type="ECO:0000256" key="2">
    <source>
        <dbReference type="ARBA" id="ARBA00022737"/>
    </source>
</evidence>
<reference evidence="5 6" key="1">
    <citation type="submission" date="2019-08" db="EMBL/GenBank/DDBJ databases">
        <authorList>
            <person name="Alioto T."/>
            <person name="Alioto T."/>
            <person name="Gomez Garrido J."/>
        </authorList>
    </citation>
    <scope>NUCLEOTIDE SEQUENCE [LARGE SCALE GENOMIC DNA]</scope>
</reference>
<dbReference type="Pfam" id="PF07707">
    <property type="entry name" value="BACK"/>
    <property type="match status" value="1"/>
</dbReference>
<dbReference type="PROSITE" id="PS50097">
    <property type="entry name" value="BTB"/>
    <property type="match status" value="1"/>
</dbReference>
<dbReference type="SUPFAM" id="SSF117281">
    <property type="entry name" value="Kelch motif"/>
    <property type="match status" value="1"/>
</dbReference>
<proteinExistence type="predicted"/>
<dbReference type="Proteomes" id="UP000325440">
    <property type="component" value="Unassembled WGS sequence"/>
</dbReference>
<keyword evidence="6" id="KW-1185">Reference proteome</keyword>
<dbReference type="GO" id="GO:0003779">
    <property type="term" value="F:actin binding"/>
    <property type="evidence" value="ECO:0007669"/>
    <property type="project" value="UniProtKB-KW"/>
</dbReference>
<dbReference type="Pfam" id="PF00651">
    <property type="entry name" value="BTB"/>
    <property type="match status" value="1"/>
</dbReference>